<accession>A0ABT5YIC9</accession>
<keyword evidence="3" id="KW-1185">Reference proteome</keyword>
<dbReference type="InterPro" id="IPR016181">
    <property type="entry name" value="Acyl_CoA_acyltransferase"/>
</dbReference>
<dbReference type="Gene3D" id="3.40.630.30">
    <property type="match status" value="1"/>
</dbReference>
<dbReference type="EMBL" id="JARHUD010000001">
    <property type="protein sequence ID" value="MDF2094649.1"/>
    <property type="molecule type" value="Genomic_DNA"/>
</dbReference>
<proteinExistence type="predicted"/>
<evidence type="ECO:0000259" key="1">
    <source>
        <dbReference type="PROSITE" id="PS51186"/>
    </source>
</evidence>
<feature type="domain" description="N-acetyltransferase" evidence="1">
    <location>
        <begin position="4"/>
        <end position="183"/>
    </location>
</feature>
<name>A0ABT5YIC9_9PROT</name>
<dbReference type="InterPro" id="IPR039968">
    <property type="entry name" value="BcerS-like"/>
</dbReference>
<dbReference type="Proteomes" id="UP001215503">
    <property type="component" value="Unassembled WGS sequence"/>
</dbReference>
<dbReference type="RefSeq" id="WP_275819309.1">
    <property type="nucleotide sequence ID" value="NZ_JARHUD010000001.1"/>
</dbReference>
<evidence type="ECO:0000313" key="2">
    <source>
        <dbReference type="EMBL" id="MDF2094649.1"/>
    </source>
</evidence>
<dbReference type="PANTHER" id="PTHR41368">
    <property type="entry name" value="PROTEIN YGHO"/>
    <property type="match status" value="1"/>
</dbReference>
<comment type="caution">
    <text evidence="2">The sequence shown here is derived from an EMBL/GenBank/DDBJ whole genome shotgun (WGS) entry which is preliminary data.</text>
</comment>
<dbReference type="PANTHER" id="PTHR41368:SF1">
    <property type="entry name" value="PROTEIN YGHO"/>
    <property type="match status" value="1"/>
</dbReference>
<reference evidence="2 3" key="1">
    <citation type="submission" date="2023-03" db="EMBL/GenBank/DDBJ databases">
        <title>Fodinicurvata sp. CAU 1616 isolated from sea sendiment.</title>
        <authorList>
            <person name="Kim W."/>
        </authorList>
    </citation>
    <scope>NUCLEOTIDE SEQUENCE [LARGE SCALE GENOMIC DNA]</scope>
    <source>
        <strain evidence="2 3">CAU 1616</strain>
    </source>
</reference>
<sequence>MTDIQVTPVETGKDLDAFLRVPWRIYAEDPQWVPPLLLERRQHLSPKHNPWFEHAEAKLWIAWSDGVPVGRISAQVDRLRLEQHKDEAGTFGFLEAIDRQEVFSALFGTAEDWLRSKGLQRVFGPFSLSINDESGLLVDGFDRPPSMMMGHVRPWYGPRVEEQGYTKARDLLAYWVDMTQPFPDSLKRLIASGIGDSRVTFRPMDFSRYTEELRLIVDIFNDAWRDNWGFVPMTEGEVRHLAKSLRPLIKPEWVTIGEVEGEPAAFAVTLPNVNEAIADLNGRLLPFGLAKLLWRIKVRGTTSGRMPLMGVRKRYQGGVLGAALALGVIERAYEYHRARGRVTGAELSWVLENNRPMRRLIERLAPQAYKTYRIYQKELT</sequence>
<dbReference type="InterPro" id="IPR000182">
    <property type="entry name" value="GNAT_dom"/>
</dbReference>
<organism evidence="2 3">
    <name type="scientific">Aquibaculum arenosum</name>
    <dbReference type="NCBI Taxonomy" id="3032591"/>
    <lineage>
        <taxon>Bacteria</taxon>
        <taxon>Pseudomonadati</taxon>
        <taxon>Pseudomonadota</taxon>
        <taxon>Alphaproteobacteria</taxon>
        <taxon>Rhodospirillales</taxon>
        <taxon>Rhodovibrionaceae</taxon>
        <taxon>Aquibaculum</taxon>
    </lineage>
</organism>
<protein>
    <submittedName>
        <fullName evidence="2">dATP pyrophosphohydrolase</fullName>
    </submittedName>
</protein>
<gene>
    <name evidence="2" type="ORF">P2G67_01505</name>
</gene>
<evidence type="ECO:0000313" key="3">
    <source>
        <dbReference type="Proteomes" id="UP001215503"/>
    </source>
</evidence>
<dbReference type="PROSITE" id="PS51186">
    <property type="entry name" value="GNAT"/>
    <property type="match status" value="1"/>
</dbReference>
<dbReference type="SUPFAM" id="SSF55729">
    <property type="entry name" value="Acyl-CoA N-acyltransferases (Nat)"/>
    <property type="match status" value="1"/>
</dbReference>